<evidence type="ECO:0000313" key="1">
    <source>
        <dbReference type="EMBL" id="ACB54688.1"/>
    </source>
</evidence>
<name>B2D080_PERPR</name>
<dbReference type="EMBL" id="EU563923">
    <property type="protein sequence ID" value="ACB54688.1"/>
    <property type="molecule type" value="Genomic_DNA"/>
</dbReference>
<feature type="non-terminal residue" evidence="1">
    <location>
        <position position="1"/>
    </location>
</feature>
<sequence>KPSYPPTVCSTPLGFPVDPLKHGNQISIRTKFLNIPVHVLI</sequence>
<dbReference type="AlphaFoldDB" id="B2D080"/>
<organism evidence="1">
    <name type="scientific">Perna perna</name>
    <name type="common">Brown mussel</name>
    <dbReference type="NCBI Taxonomy" id="94826"/>
    <lineage>
        <taxon>Eukaryota</taxon>
        <taxon>Metazoa</taxon>
        <taxon>Spiralia</taxon>
        <taxon>Lophotrochozoa</taxon>
        <taxon>Mollusca</taxon>
        <taxon>Bivalvia</taxon>
        <taxon>Autobranchia</taxon>
        <taxon>Pteriomorphia</taxon>
        <taxon>Mytilida</taxon>
        <taxon>Mytiloidea</taxon>
        <taxon>Mytilidae</taxon>
        <taxon>Mytilinae</taxon>
        <taxon>Perna</taxon>
    </lineage>
</organism>
<proteinExistence type="predicted"/>
<reference evidence="1" key="1">
    <citation type="journal article" date="2008" name="Genet. Mol. Res.">
        <title>Evidence for the main foot protein gene in Perna perna (Mollusca, Mytilidae).</title>
        <authorList>
            <person name="Clezar C."/>
            <person name="Weber L.I."/>
            <person name="Malaquias G.S."/>
            <person name="Silva P.O."/>
        </authorList>
    </citation>
    <scope>NUCLEOTIDE SEQUENCE</scope>
    <source>
        <tissue evidence="1">Adductor muscle</tissue>
    </source>
</reference>
<protein>
    <submittedName>
        <fullName evidence="1">Foot protein 1</fullName>
    </submittedName>
</protein>
<accession>B2D080</accession>
<gene>
    <name evidence="1" type="primary">fp-1</name>
</gene>